<dbReference type="InterPro" id="IPR002645">
    <property type="entry name" value="STAS_dom"/>
</dbReference>
<feature type="domain" description="STAS" evidence="1">
    <location>
        <begin position="26"/>
        <end position="116"/>
    </location>
</feature>
<evidence type="ECO:0000259" key="1">
    <source>
        <dbReference type="PROSITE" id="PS50801"/>
    </source>
</evidence>
<protein>
    <recommendedName>
        <fullName evidence="1">STAS domain-containing protein</fullName>
    </recommendedName>
</protein>
<dbReference type="InterPro" id="IPR036513">
    <property type="entry name" value="STAS_dom_sf"/>
</dbReference>
<reference evidence="2" key="1">
    <citation type="submission" date="2018-06" db="EMBL/GenBank/DDBJ databases">
        <authorList>
            <person name="Zhirakovskaya E."/>
        </authorList>
    </citation>
    <scope>NUCLEOTIDE SEQUENCE</scope>
</reference>
<dbReference type="Pfam" id="PF13466">
    <property type="entry name" value="STAS_2"/>
    <property type="match status" value="1"/>
</dbReference>
<dbReference type="SUPFAM" id="SSF52091">
    <property type="entry name" value="SpoIIaa-like"/>
    <property type="match status" value="1"/>
</dbReference>
<dbReference type="EMBL" id="UOFD01000064">
    <property type="protein sequence ID" value="VAW53604.1"/>
    <property type="molecule type" value="Genomic_DNA"/>
</dbReference>
<dbReference type="Gene3D" id="3.30.750.24">
    <property type="entry name" value="STAS domain"/>
    <property type="match status" value="1"/>
</dbReference>
<gene>
    <name evidence="2" type="ORF">MNBD_GAMMA06-244</name>
</gene>
<evidence type="ECO:0000313" key="2">
    <source>
        <dbReference type="EMBL" id="VAW53604.1"/>
    </source>
</evidence>
<dbReference type="AlphaFoldDB" id="A0A3B0XC66"/>
<organism evidence="2">
    <name type="scientific">hydrothermal vent metagenome</name>
    <dbReference type="NCBI Taxonomy" id="652676"/>
    <lineage>
        <taxon>unclassified sequences</taxon>
        <taxon>metagenomes</taxon>
        <taxon>ecological metagenomes</taxon>
    </lineage>
</organism>
<proteinExistence type="predicted"/>
<name>A0A3B0XC66_9ZZZZ</name>
<accession>A0A3B0XC66</accession>
<dbReference type="PROSITE" id="PS50801">
    <property type="entry name" value="STAS"/>
    <property type="match status" value="1"/>
</dbReference>
<dbReference type="CDD" id="cd07043">
    <property type="entry name" value="STAS_anti-anti-sigma_factors"/>
    <property type="match status" value="1"/>
</dbReference>
<dbReference type="InterPro" id="IPR058548">
    <property type="entry name" value="MlaB-like_STAS"/>
</dbReference>
<sequence length="116" mass="12891">MQLSQAEITQHNSKQSSQQLSQQYLISGVVDFSTVPGLLRQAKIFCAAEKTSDDKKMVIDLSQVEECNSAALALMLEIIKSAQQNNVSIHFKNLPSTLLTIAKAYGIEDEIREFCQ</sequence>